<evidence type="ECO:0000313" key="1">
    <source>
        <dbReference type="Proteomes" id="UP000887574"/>
    </source>
</evidence>
<accession>A0A915ERS1</accession>
<proteinExistence type="predicted"/>
<keyword evidence="1" id="KW-1185">Reference proteome</keyword>
<protein>
    <submittedName>
        <fullName evidence="2">Uncharacterized protein</fullName>
    </submittedName>
</protein>
<evidence type="ECO:0000313" key="2">
    <source>
        <dbReference type="WBParaSite" id="jg9099"/>
    </source>
</evidence>
<reference evidence="2" key="1">
    <citation type="submission" date="2022-11" db="UniProtKB">
        <authorList>
            <consortium name="WormBaseParasite"/>
        </authorList>
    </citation>
    <scope>IDENTIFICATION</scope>
</reference>
<sequence length="121" mass="14173">MFKYLSDYETHKIGFRETPSGKLSGCYCYLPLSDVLVSITDNEICLQHFPKMVQLPNWTIELRMLTMLFSQAVRTGHEYLSKTPWEVLEEILALTARPGIAYKLARKVVRDHIGWPRIRHY</sequence>
<dbReference type="WBParaSite" id="jg9099">
    <property type="protein sequence ID" value="jg9099"/>
    <property type="gene ID" value="jg9099"/>
</dbReference>
<organism evidence="1 2">
    <name type="scientific">Ditylenchus dipsaci</name>
    <dbReference type="NCBI Taxonomy" id="166011"/>
    <lineage>
        <taxon>Eukaryota</taxon>
        <taxon>Metazoa</taxon>
        <taxon>Ecdysozoa</taxon>
        <taxon>Nematoda</taxon>
        <taxon>Chromadorea</taxon>
        <taxon>Rhabditida</taxon>
        <taxon>Tylenchina</taxon>
        <taxon>Tylenchomorpha</taxon>
        <taxon>Sphaerularioidea</taxon>
        <taxon>Anguinidae</taxon>
        <taxon>Anguininae</taxon>
        <taxon>Ditylenchus</taxon>
    </lineage>
</organism>
<dbReference type="AlphaFoldDB" id="A0A915ERS1"/>
<name>A0A915ERS1_9BILA</name>
<dbReference type="Proteomes" id="UP000887574">
    <property type="component" value="Unplaced"/>
</dbReference>